<evidence type="ECO:0000256" key="2">
    <source>
        <dbReference type="RuleBase" id="RU003707"/>
    </source>
</evidence>
<reference evidence="4" key="1">
    <citation type="journal article" date="2019" name="Int. J. Syst. Evol. Microbiol.">
        <title>The Global Catalogue of Microorganisms (GCM) 10K type strain sequencing project: providing services to taxonomists for standard genome sequencing and annotation.</title>
        <authorList>
            <consortium name="The Broad Institute Genomics Platform"/>
            <consortium name="The Broad Institute Genome Sequencing Center for Infectious Disease"/>
            <person name="Wu L."/>
            <person name="Ma J."/>
        </authorList>
    </citation>
    <scope>NUCLEOTIDE SEQUENCE [LARGE SCALE GENOMIC DNA]</scope>
    <source>
        <strain evidence="4">CGMCC 4.7093</strain>
    </source>
</reference>
<keyword evidence="4" id="KW-1185">Reference proteome</keyword>
<name>A0ABV9YRG8_9PSEU</name>
<dbReference type="Gene3D" id="3.90.226.10">
    <property type="entry name" value="2-enoyl-CoA Hydratase, Chain A, domain 1"/>
    <property type="match status" value="1"/>
</dbReference>
<dbReference type="Pfam" id="PF00378">
    <property type="entry name" value="ECH_1"/>
    <property type="match status" value="1"/>
</dbReference>
<comment type="caution">
    <text evidence="3">The sequence shown here is derived from an EMBL/GenBank/DDBJ whole genome shotgun (WGS) entry which is preliminary data.</text>
</comment>
<evidence type="ECO:0000313" key="3">
    <source>
        <dbReference type="EMBL" id="MFC5063959.1"/>
    </source>
</evidence>
<evidence type="ECO:0000256" key="1">
    <source>
        <dbReference type="ARBA" id="ARBA00005254"/>
    </source>
</evidence>
<dbReference type="SUPFAM" id="SSF52096">
    <property type="entry name" value="ClpP/crotonase"/>
    <property type="match status" value="1"/>
</dbReference>
<evidence type="ECO:0000313" key="4">
    <source>
        <dbReference type="Proteomes" id="UP001595947"/>
    </source>
</evidence>
<proteinExistence type="inferred from homology"/>
<dbReference type="InterPro" id="IPR014748">
    <property type="entry name" value="Enoyl-CoA_hydra_C"/>
</dbReference>
<dbReference type="Gene3D" id="1.10.12.10">
    <property type="entry name" value="Lyase 2-enoyl-coa Hydratase, Chain A, domain 2"/>
    <property type="match status" value="1"/>
</dbReference>
<comment type="similarity">
    <text evidence="1 2">Belongs to the enoyl-CoA hydratase/isomerase family.</text>
</comment>
<dbReference type="CDD" id="cd06558">
    <property type="entry name" value="crotonase-like"/>
    <property type="match status" value="1"/>
</dbReference>
<dbReference type="RefSeq" id="WP_378037301.1">
    <property type="nucleotide sequence ID" value="NZ_JBHSIV010000018.1"/>
</dbReference>
<dbReference type="PROSITE" id="PS00166">
    <property type="entry name" value="ENOYL_COA_HYDRATASE"/>
    <property type="match status" value="1"/>
</dbReference>
<sequence>MTDDAPLLVSDHGAVRVLTLNVPERRNALTVPLRRALRAALETAHADDGCRALVVTGSGKHFSSGGDISSMPQNDRADARDRLHLVADVISLLIEGPLPVVAAVEGAAVGAGTSLAVACDLIVSARGARYGSIFGRIGLVADSGLSWTLPRKVGPGAARRLMLRGEIVGAEEAHRIGLVDELVDDGSALSVALERAQELTRAAPLALAATKRLLADPPESLAAALHAEETEQVALFETDDFAEGRAAFLEKRTPEFRGR</sequence>
<dbReference type="EMBL" id="JBHSIV010000018">
    <property type="protein sequence ID" value="MFC5063959.1"/>
    <property type="molecule type" value="Genomic_DNA"/>
</dbReference>
<accession>A0ABV9YRG8</accession>
<dbReference type="PANTHER" id="PTHR43459">
    <property type="entry name" value="ENOYL-COA HYDRATASE"/>
    <property type="match status" value="1"/>
</dbReference>
<dbReference type="InterPro" id="IPR001753">
    <property type="entry name" value="Enoyl-CoA_hydra/iso"/>
</dbReference>
<dbReference type="PANTHER" id="PTHR43459:SF1">
    <property type="entry name" value="EG:BACN32G11.4 PROTEIN"/>
    <property type="match status" value="1"/>
</dbReference>
<gene>
    <name evidence="3" type="ORF">ACFPBZ_17195</name>
</gene>
<protein>
    <submittedName>
        <fullName evidence="3">Enoyl-CoA hydratase/isomerase family protein</fullName>
    </submittedName>
</protein>
<dbReference type="InterPro" id="IPR029045">
    <property type="entry name" value="ClpP/crotonase-like_dom_sf"/>
</dbReference>
<dbReference type="InterPro" id="IPR018376">
    <property type="entry name" value="Enoyl-CoA_hyd/isom_CS"/>
</dbReference>
<organism evidence="3 4">
    <name type="scientific">Actinomycetospora atypica</name>
    <dbReference type="NCBI Taxonomy" id="1290095"/>
    <lineage>
        <taxon>Bacteria</taxon>
        <taxon>Bacillati</taxon>
        <taxon>Actinomycetota</taxon>
        <taxon>Actinomycetes</taxon>
        <taxon>Pseudonocardiales</taxon>
        <taxon>Pseudonocardiaceae</taxon>
        <taxon>Actinomycetospora</taxon>
    </lineage>
</organism>
<dbReference type="Proteomes" id="UP001595947">
    <property type="component" value="Unassembled WGS sequence"/>
</dbReference>